<evidence type="ECO:0008006" key="6">
    <source>
        <dbReference type="Google" id="ProtNLM"/>
    </source>
</evidence>
<gene>
    <name evidence="2" type="ORF">A7J05_07970</name>
    <name evidence="3" type="ORF">I8755_29640</name>
</gene>
<name>A0A1P8TDF4_9ACTN</name>
<evidence type="ECO:0000313" key="3">
    <source>
        <dbReference type="EMBL" id="QQC92098.1"/>
    </source>
</evidence>
<feature type="transmembrane region" description="Helical" evidence="1">
    <location>
        <begin position="69"/>
        <end position="90"/>
    </location>
</feature>
<dbReference type="Proteomes" id="UP000187191">
    <property type="component" value="Chromosome"/>
</dbReference>
<keyword evidence="1" id="KW-0812">Transmembrane</keyword>
<sequence>MSDAKLITGGGASIGAAARAPLAALGKRGGGTTIPSQDGSAVGVGVIVFLSVVEIVLVDLMLSSTWARLVALVAALIASYLMTGFAVALSAYPHRLAGEALTVSYGASFHARVPLDLISEVSQRRVFSDQQRTAAVNDGVLSVPVMSTTNLVLKLREAARLEAGKTVGEIREIRIHATDAPAALTSIRRAMEGTLPAAAEPAGPPAAPRPGQVPTWLRRLRWAGLLVLVIEILLVTTGLLDWRVAAGILVVTEGTLSVLGLVFGAAFISQYRKLRRTGQGRREALGEAFFSLLPPPIAEMVRHEISVWGILARAVTFRTQARPGDRLLGRVGFAWRPGVLAALLAAGGVTLITRAGVSPLPIAGTVVLLYAAAAAAAFATAGRVRPHTLGREDIVLRWGLHHSARVPLTAIDRVQDAERSGDRRAEDFFRVPGRGPGALAFHFREPVEVPARLGAMRPVTTLVVPVADATAARALIDDHQVEEAQ</sequence>
<dbReference type="RefSeq" id="WP_076683897.1">
    <property type="nucleotide sequence ID" value="NZ_CP015588.1"/>
</dbReference>
<accession>A0A1P8TDF4</accession>
<dbReference type="AlphaFoldDB" id="A0A1P8TDF4"/>
<evidence type="ECO:0000313" key="5">
    <source>
        <dbReference type="Proteomes" id="UP000596130"/>
    </source>
</evidence>
<evidence type="ECO:0000313" key="2">
    <source>
        <dbReference type="EMBL" id="APY85656.1"/>
    </source>
</evidence>
<evidence type="ECO:0000313" key="4">
    <source>
        <dbReference type="Proteomes" id="UP000187191"/>
    </source>
</evidence>
<organism evidence="3 5">
    <name type="scientific">Streptomyces alfalfae</name>
    <dbReference type="NCBI Taxonomy" id="1642299"/>
    <lineage>
        <taxon>Bacteria</taxon>
        <taxon>Bacillati</taxon>
        <taxon>Actinomycetota</taxon>
        <taxon>Actinomycetes</taxon>
        <taxon>Kitasatosporales</taxon>
        <taxon>Streptomycetaceae</taxon>
        <taxon>Streptomyces</taxon>
    </lineage>
</organism>
<protein>
    <recommendedName>
        <fullName evidence="6">PH domain-containing protein</fullName>
    </recommendedName>
</protein>
<reference evidence="2 4" key="1">
    <citation type="submission" date="2016-05" db="EMBL/GenBank/DDBJ databases">
        <authorList>
            <person name="Gu J."/>
        </authorList>
    </citation>
    <scope>NUCLEOTIDE SEQUENCE [LARGE SCALE GENOMIC DNA]</scope>
    <source>
        <strain evidence="2 4">ACCC40021</strain>
    </source>
</reference>
<feature type="transmembrane region" description="Helical" evidence="1">
    <location>
        <begin position="359"/>
        <end position="381"/>
    </location>
</feature>
<keyword evidence="1" id="KW-0472">Membrane</keyword>
<dbReference type="EMBL" id="CP065959">
    <property type="protein sequence ID" value="QQC92098.1"/>
    <property type="molecule type" value="Genomic_DNA"/>
</dbReference>
<keyword evidence="4" id="KW-1185">Reference proteome</keyword>
<dbReference type="OrthoDB" id="4337641at2"/>
<keyword evidence="1" id="KW-1133">Transmembrane helix</keyword>
<dbReference type="EMBL" id="CP015588">
    <property type="protein sequence ID" value="APY85656.1"/>
    <property type="molecule type" value="Genomic_DNA"/>
</dbReference>
<proteinExistence type="predicted"/>
<feature type="transmembrane region" description="Helical" evidence="1">
    <location>
        <begin position="333"/>
        <end position="353"/>
    </location>
</feature>
<reference evidence="3 5" key="2">
    <citation type="submission" date="2020-12" db="EMBL/GenBank/DDBJ databases">
        <title>Identification and biosynthesis of polyene macrolides produced by Streptomyces alfalfae Men-myco-93-63.</title>
        <authorList>
            <person name="Liu D."/>
            <person name="Li Y."/>
            <person name="Liu L."/>
            <person name="Han X."/>
            <person name="Shen F."/>
        </authorList>
    </citation>
    <scope>NUCLEOTIDE SEQUENCE [LARGE SCALE GENOMIC DNA]</scope>
    <source>
        <strain evidence="3 5">Men-myco-93-63</strain>
    </source>
</reference>
<feature type="transmembrane region" description="Helical" evidence="1">
    <location>
        <begin position="42"/>
        <end position="62"/>
    </location>
</feature>
<feature type="transmembrane region" description="Helical" evidence="1">
    <location>
        <begin position="222"/>
        <end position="240"/>
    </location>
</feature>
<feature type="transmembrane region" description="Helical" evidence="1">
    <location>
        <begin position="246"/>
        <end position="268"/>
    </location>
</feature>
<dbReference type="Proteomes" id="UP000596130">
    <property type="component" value="Chromosome"/>
</dbReference>
<dbReference type="KEGG" id="ssia:A7J05_07970"/>
<evidence type="ECO:0000256" key="1">
    <source>
        <dbReference type="SAM" id="Phobius"/>
    </source>
</evidence>